<evidence type="ECO:0000313" key="2">
    <source>
        <dbReference type="EMBL" id="TWT92191.1"/>
    </source>
</evidence>
<feature type="transmembrane region" description="Helical" evidence="1">
    <location>
        <begin position="55"/>
        <end position="79"/>
    </location>
</feature>
<evidence type="ECO:0000313" key="3">
    <source>
        <dbReference type="Proteomes" id="UP000316213"/>
    </source>
</evidence>
<gene>
    <name evidence="2" type="ORF">Pla100_47280</name>
</gene>
<comment type="caution">
    <text evidence="2">The sequence shown here is derived from an EMBL/GenBank/DDBJ whole genome shotgun (WGS) entry which is preliminary data.</text>
</comment>
<dbReference type="AlphaFoldDB" id="A0A5C5ZYT9"/>
<dbReference type="SUPFAM" id="SSF53474">
    <property type="entry name" value="alpha/beta-Hydrolases"/>
    <property type="match status" value="1"/>
</dbReference>
<keyword evidence="1" id="KW-0472">Membrane</keyword>
<keyword evidence="3" id="KW-1185">Reference proteome</keyword>
<dbReference type="Gene3D" id="3.40.50.1820">
    <property type="entry name" value="alpha/beta hydrolase"/>
    <property type="match status" value="1"/>
</dbReference>
<evidence type="ECO:0000256" key="1">
    <source>
        <dbReference type="SAM" id="Phobius"/>
    </source>
</evidence>
<dbReference type="EMBL" id="SJPM01000012">
    <property type="protein sequence ID" value="TWT92191.1"/>
    <property type="molecule type" value="Genomic_DNA"/>
</dbReference>
<dbReference type="GO" id="GO:0016787">
    <property type="term" value="F:hydrolase activity"/>
    <property type="evidence" value="ECO:0007669"/>
    <property type="project" value="UniProtKB-KW"/>
</dbReference>
<sequence length="361" mass="39782">MAKIGWDARSPVEPICLWAFPVSRTRSPLVSMLYRNHLLGFSASMLTQPMFARSMFFRLIVVAVFASIGWASVASTALAQPPGVRKPAEDPALTPRREVLTTKDKVKINAFYFPSKEGKKAVPVIVVHEWKGQAGPYMKLFLALRESGFAVVALEYRGHGTSKTYTDERGTEQDFNIATMGRRDVEAIIRYDIEEVKQFLKAENNAGRLNLNALSLVGIGEGAIMAGYWASVDWKIPSVGRMKQGQDVKALVYVSPEKNLNGMAMVTPMQDPNLVRLPTLILAGKASPQGREAEKIGSRLETVKKKLNRGVATGYELFLPSTNLSGAALINDEPTAIPKIVTFLKENVDVSDSANEWIDRP</sequence>
<dbReference type="Proteomes" id="UP000316213">
    <property type="component" value="Unassembled WGS sequence"/>
</dbReference>
<organism evidence="2 3">
    <name type="scientific">Neorhodopirellula pilleata</name>
    <dbReference type="NCBI Taxonomy" id="2714738"/>
    <lineage>
        <taxon>Bacteria</taxon>
        <taxon>Pseudomonadati</taxon>
        <taxon>Planctomycetota</taxon>
        <taxon>Planctomycetia</taxon>
        <taxon>Pirellulales</taxon>
        <taxon>Pirellulaceae</taxon>
        <taxon>Neorhodopirellula</taxon>
    </lineage>
</organism>
<name>A0A5C5ZYT9_9BACT</name>
<keyword evidence="2" id="KW-0378">Hydrolase</keyword>
<accession>A0A5C5ZYT9</accession>
<protein>
    <submittedName>
        <fullName evidence="2">Alpha/beta hydrolase family protein</fullName>
    </submittedName>
</protein>
<dbReference type="InterPro" id="IPR029058">
    <property type="entry name" value="AB_hydrolase_fold"/>
</dbReference>
<reference evidence="2 3" key="1">
    <citation type="submission" date="2019-02" db="EMBL/GenBank/DDBJ databases">
        <title>Deep-cultivation of Planctomycetes and their phenomic and genomic characterization uncovers novel biology.</title>
        <authorList>
            <person name="Wiegand S."/>
            <person name="Jogler M."/>
            <person name="Boedeker C."/>
            <person name="Pinto D."/>
            <person name="Vollmers J."/>
            <person name="Rivas-Marin E."/>
            <person name="Kohn T."/>
            <person name="Peeters S.H."/>
            <person name="Heuer A."/>
            <person name="Rast P."/>
            <person name="Oberbeckmann S."/>
            <person name="Bunk B."/>
            <person name="Jeske O."/>
            <person name="Meyerdierks A."/>
            <person name="Storesund J.E."/>
            <person name="Kallscheuer N."/>
            <person name="Luecker S."/>
            <person name="Lage O.M."/>
            <person name="Pohl T."/>
            <person name="Merkel B.J."/>
            <person name="Hornburger P."/>
            <person name="Mueller R.-W."/>
            <person name="Bruemmer F."/>
            <person name="Labrenz M."/>
            <person name="Spormann A.M."/>
            <person name="Op Den Camp H."/>
            <person name="Overmann J."/>
            <person name="Amann R."/>
            <person name="Jetten M.S.M."/>
            <person name="Mascher T."/>
            <person name="Medema M.H."/>
            <person name="Devos D.P."/>
            <person name="Kaster A.-K."/>
            <person name="Ovreas L."/>
            <person name="Rohde M."/>
            <person name="Galperin M.Y."/>
            <person name="Jogler C."/>
        </authorList>
    </citation>
    <scope>NUCLEOTIDE SEQUENCE [LARGE SCALE GENOMIC DNA]</scope>
    <source>
        <strain evidence="2 3">Pla100</strain>
    </source>
</reference>
<proteinExistence type="predicted"/>
<keyword evidence="1" id="KW-1133">Transmembrane helix</keyword>
<keyword evidence="1" id="KW-0812">Transmembrane</keyword>